<reference evidence="9 10" key="1">
    <citation type="journal article" date="2017" name="BMC Genomics">
        <title>Chromosome level assembly and secondary metabolite potential of the parasitic fungus Cordyceps militaris.</title>
        <authorList>
            <person name="Kramer G.J."/>
            <person name="Nodwell J.R."/>
        </authorList>
    </citation>
    <scope>NUCLEOTIDE SEQUENCE [LARGE SCALE GENOMIC DNA]</scope>
    <source>
        <strain evidence="9 10">ATCC 34164</strain>
    </source>
</reference>
<dbReference type="SMART" id="SM00230">
    <property type="entry name" value="CysPc"/>
    <property type="match status" value="1"/>
</dbReference>
<feature type="domain" description="Calpain catalytic" evidence="8">
    <location>
        <begin position="131"/>
        <end position="420"/>
    </location>
</feature>
<dbReference type="AlphaFoldDB" id="A0A2H4SUX5"/>
<keyword evidence="2 6" id="KW-0645">Protease</keyword>
<dbReference type="PROSITE" id="PS50203">
    <property type="entry name" value="CALPAIN_CAT"/>
    <property type="match status" value="1"/>
</dbReference>
<evidence type="ECO:0000256" key="5">
    <source>
        <dbReference type="PIRSR" id="PIRSR622684-1"/>
    </source>
</evidence>
<sequence length="873" mass="98646">MDGKTPQHAVDMFWKSFHTKAPGKATAVIPNRKRRRGKKAAEAPAPTCTQSAEASYEAAAATCRAKVAKIVQDCRRVNRKYRDPHFNIEFDLKLNQRECLESLSNAVPPVDDESEPAPPAPGAQFLPRSAKRVTEIFTRPQFYINGPTANDVRQGNDGDCWLMAALSALSFKEGLIERLCVAHDQDVGVYGFVFYRDGEWISEIVDDFLYLTKADYDDQQKDRIAFDELDYRNPQEAYKRIFQSNSNSLYFAQCEHPQETWLPLLEKCYAKAHGDYAALEGGLSGEGIEDLTGGVASEFFATDILDKDEFWKQLLLANKEFLFGCSTGIFGSGFGSQKGIIEGHAYSVQRVVEMDGKRLVMLRNPWGKGEWKGAWADGSKEWTPEWMKKLGHKFGEDGEFWICYADLLRHYQCFERVRLFGAEWNVSQIWTTLHVPWVQEYNETYFCFSTTHAGPVVIVVSQLDERYFRGLEGQYSFQLSFRVHRAGHAGYIVRSETAHRMRRSANVELDPLEAGAYEVYVKIKAWRDDDVLPVQATIRRWAKTKRDKVSRIGRAYDLAHSRGQTVETEQEKAAREGYEKRRREKKRAVVKSELRKKLGDEYYQKKKDFERSRARAAKKKERRRLQREEKTRVRKERRAAAKEVAKEVPEMRAEAEQSPSQDDTFELSGVKGTLNKDEAEQVGVELRTQDTRDEVERESKVQAKKETNDATQEPNNDSAESKEDEDSGSSDSDSSDSDSDSSGSDSDSLASFSDYSDRELDLRVDALARADPALLASSDSDSDSDSDNGLLAKDPWNAVAVVGLRVYHQTATVTLGVVRPNPYAADDDDSDAEDDKARVRVLDVDDSAVDASLPGGDVRDKKDVIMGVKRTAA</sequence>
<evidence type="ECO:0000256" key="2">
    <source>
        <dbReference type="ARBA" id="ARBA00022670"/>
    </source>
</evidence>
<feature type="compositionally biased region" description="Basic and acidic residues" evidence="7">
    <location>
        <begin position="638"/>
        <end position="655"/>
    </location>
</feature>
<dbReference type="VEuPathDB" id="FungiDB:CCM_03683"/>
<feature type="compositionally biased region" description="Low complexity" evidence="7">
    <location>
        <begin position="740"/>
        <end position="754"/>
    </location>
</feature>
<dbReference type="CDD" id="cd00044">
    <property type="entry name" value="CysPc"/>
    <property type="match status" value="1"/>
</dbReference>
<feature type="compositionally biased region" description="Basic and acidic residues" evidence="7">
    <location>
        <begin position="569"/>
        <end position="581"/>
    </location>
</feature>
<feature type="compositionally biased region" description="Basic residues" evidence="7">
    <location>
        <begin position="614"/>
        <end position="625"/>
    </location>
</feature>
<evidence type="ECO:0000313" key="10">
    <source>
        <dbReference type="Proteomes" id="UP000323067"/>
    </source>
</evidence>
<proteinExistence type="inferred from homology"/>
<evidence type="ECO:0000256" key="1">
    <source>
        <dbReference type="ARBA" id="ARBA00007623"/>
    </source>
</evidence>
<protein>
    <submittedName>
        <fullName evidence="9">Calpain-like protein</fullName>
    </submittedName>
</protein>
<dbReference type="InterPro" id="IPR022684">
    <property type="entry name" value="Calpain_cysteine_protease"/>
</dbReference>
<feature type="active site" evidence="5 6">
    <location>
        <position position="160"/>
    </location>
</feature>
<feature type="compositionally biased region" description="Acidic residues" evidence="7">
    <location>
        <begin position="722"/>
        <end position="739"/>
    </location>
</feature>
<dbReference type="OrthoDB" id="424753at2759"/>
<comment type="similarity">
    <text evidence="1">Belongs to the peptidase C2 family.</text>
</comment>
<feature type="region of interest" description="Disordered" evidence="7">
    <location>
        <begin position="561"/>
        <end position="585"/>
    </location>
</feature>
<dbReference type="SUPFAM" id="SSF54001">
    <property type="entry name" value="Cysteine proteinases"/>
    <property type="match status" value="1"/>
</dbReference>
<evidence type="ECO:0000256" key="4">
    <source>
        <dbReference type="ARBA" id="ARBA00022807"/>
    </source>
</evidence>
<dbReference type="Pfam" id="PF00648">
    <property type="entry name" value="Peptidase_C2"/>
    <property type="match status" value="1"/>
</dbReference>
<evidence type="ECO:0000256" key="3">
    <source>
        <dbReference type="ARBA" id="ARBA00022801"/>
    </source>
</evidence>
<dbReference type="EMBL" id="CP023327">
    <property type="protein sequence ID" value="ATY66911.1"/>
    <property type="molecule type" value="Genomic_DNA"/>
</dbReference>
<dbReference type="PRINTS" id="PR00704">
    <property type="entry name" value="CALPAIN"/>
</dbReference>
<dbReference type="InterPro" id="IPR038765">
    <property type="entry name" value="Papain-like_cys_pep_sf"/>
</dbReference>
<dbReference type="VEuPathDB" id="FungiDB:A9K55_001109"/>
<dbReference type="GO" id="GO:0004198">
    <property type="term" value="F:calcium-dependent cysteine-type endopeptidase activity"/>
    <property type="evidence" value="ECO:0007669"/>
    <property type="project" value="InterPro"/>
</dbReference>
<organism evidence="9 10">
    <name type="scientific">Cordyceps militaris</name>
    <name type="common">Caterpillar fungus</name>
    <name type="synonym">Clavaria militaris</name>
    <dbReference type="NCBI Taxonomy" id="73501"/>
    <lineage>
        <taxon>Eukaryota</taxon>
        <taxon>Fungi</taxon>
        <taxon>Dikarya</taxon>
        <taxon>Ascomycota</taxon>
        <taxon>Pezizomycotina</taxon>
        <taxon>Sordariomycetes</taxon>
        <taxon>Hypocreomycetidae</taxon>
        <taxon>Hypocreales</taxon>
        <taxon>Cordycipitaceae</taxon>
        <taxon>Cordyceps</taxon>
    </lineage>
</organism>
<dbReference type="InterPro" id="IPR001300">
    <property type="entry name" value="Peptidase_C2_calpain_cat"/>
</dbReference>
<accession>A0A2H4SUX5</accession>
<feature type="compositionally biased region" description="Basic and acidic residues" evidence="7">
    <location>
        <begin position="687"/>
        <end position="708"/>
    </location>
</feature>
<dbReference type="Gene3D" id="3.90.70.10">
    <property type="entry name" value="Cysteine proteinases"/>
    <property type="match status" value="1"/>
</dbReference>
<feature type="region of interest" description="Disordered" evidence="7">
    <location>
        <begin position="610"/>
        <end position="755"/>
    </location>
</feature>
<name>A0A2H4SUX5_CORMI</name>
<dbReference type="PANTHER" id="PTHR10183:SF379">
    <property type="entry name" value="CALPAIN-5"/>
    <property type="match status" value="1"/>
</dbReference>
<evidence type="ECO:0000256" key="7">
    <source>
        <dbReference type="SAM" id="MobiDB-lite"/>
    </source>
</evidence>
<dbReference type="PANTHER" id="PTHR10183">
    <property type="entry name" value="CALPAIN"/>
    <property type="match status" value="1"/>
</dbReference>
<keyword evidence="3 6" id="KW-0378">Hydrolase</keyword>
<feature type="active site" evidence="5 6">
    <location>
        <position position="344"/>
    </location>
</feature>
<dbReference type="GO" id="GO:0006508">
    <property type="term" value="P:proteolysis"/>
    <property type="evidence" value="ECO:0007669"/>
    <property type="project" value="UniProtKB-KW"/>
</dbReference>
<evidence type="ECO:0000256" key="6">
    <source>
        <dbReference type="PROSITE-ProRule" id="PRU00239"/>
    </source>
</evidence>
<keyword evidence="4 6" id="KW-0788">Thiol protease</keyword>
<gene>
    <name evidence="9" type="ORF">A9K55_001109</name>
</gene>
<evidence type="ECO:0000259" key="8">
    <source>
        <dbReference type="PROSITE" id="PS50203"/>
    </source>
</evidence>
<feature type="active site" evidence="5 6">
    <location>
        <position position="364"/>
    </location>
</feature>
<evidence type="ECO:0000313" key="9">
    <source>
        <dbReference type="EMBL" id="ATY66911.1"/>
    </source>
</evidence>
<dbReference type="Proteomes" id="UP000323067">
    <property type="component" value="Chromosome ii"/>
</dbReference>
<feature type="region of interest" description="Disordered" evidence="7">
    <location>
        <begin position="24"/>
        <end position="46"/>
    </location>
</feature>